<dbReference type="AlphaFoldDB" id="A0AAV7UI47"/>
<evidence type="ECO:0000313" key="2">
    <source>
        <dbReference type="Proteomes" id="UP001066276"/>
    </source>
</evidence>
<gene>
    <name evidence="1" type="ORF">NDU88_004011</name>
</gene>
<dbReference type="EMBL" id="JANPWB010000005">
    <property type="protein sequence ID" value="KAJ1187232.1"/>
    <property type="molecule type" value="Genomic_DNA"/>
</dbReference>
<feature type="non-terminal residue" evidence="1">
    <location>
        <position position="65"/>
    </location>
</feature>
<organism evidence="1 2">
    <name type="scientific">Pleurodeles waltl</name>
    <name type="common">Iberian ribbed newt</name>
    <dbReference type="NCBI Taxonomy" id="8319"/>
    <lineage>
        <taxon>Eukaryota</taxon>
        <taxon>Metazoa</taxon>
        <taxon>Chordata</taxon>
        <taxon>Craniata</taxon>
        <taxon>Vertebrata</taxon>
        <taxon>Euteleostomi</taxon>
        <taxon>Amphibia</taxon>
        <taxon>Batrachia</taxon>
        <taxon>Caudata</taxon>
        <taxon>Salamandroidea</taxon>
        <taxon>Salamandridae</taxon>
        <taxon>Pleurodelinae</taxon>
        <taxon>Pleurodeles</taxon>
    </lineage>
</organism>
<sequence>MRRAPARPRGRGSCGQSWLPGPVDQLLGCGGFVACFPLHLADLSGAEALHVSPGLKNGCPETRRA</sequence>
<dbReference type="PROSITE" id="PS51257">
    <property type="entry name" value="PROKAR_LIPOPROTEIN"/>
    <property type="match status" value="1"/>
</dbReference>
<reference evidence="1" key="1">
    <citation type="journal article" date="2022" name="bioRxiv">
        <title>Sequencing and chromosome-scale assembly of the giantPleurodeles waltlgenome.</title>
        <authorList>
            <person name="Brown T."/>
            <person name="Elewa A."/>
            <person name="Iarovenko S."/>
            <person name="Subramanian E."/>
            <person name="Araus A.J."/>
            <person name="Petzold A."/>
            <person name="Susuki M."/>
            <person name="Suzuki K.-i.T."/>
            <person name="Hayashi T."/>
            <person name="Toyoda A."/>
            <person name="Oliveira C."/>
            <person name="Osipova E."/>
            <person name="Leigh N.D."/>
            <person name="Simon A."/>
            <person name="Yun M.H."/>
        </authorList>
    </citation>
    <scope>NUCLEOTIDE SEQUENCE</scope>
    <source>
        <strain evidence="1">20211129_DDA</strain>
        <tissue evidence="1">Liver</tissue>
    </source>
</reference>
<name>A0AAV7UI47_PLEWA</name>
<accession>A0AAV7UI47</accession>
<dbReference type="Proteomes" id="UP001066276">
    <property type="component" value="Chromosome 3_1"/>
</dbReference>
<proteinExistence type="predicted"/>
<evidence type="ECO:0000313" key="1">
    <source>
        <dbReference type="EMBL" id="KAJ1187232.1"/>
    </source>
</evidence>
<comment type="caution">
    <text evidence="1">The sequence shown here is derived from an EMBL/GenBank/DDBJ whole genome shotgun (WGS) entry which is preliminary data.</text>
</comment>
<keyword evidence="2" id="KW-1185">Reference proteome</keyword>
<protein>
    <submittedName>
        <fullName evidence="1">Uncharacterized protein</fullName>
    </submittedName>
</protein>